<feature type="compositionally biased region" description="Polar residues" evidence="2">
    <location>
        <begin position="157"/>
        <end position="177"/>
    </location>
</feature>
<accession>A0A1L9S358</accession>
<dbReference type="Pfam" id="PF13920">
    <property type="entry name" value="zf-C3HC4_3"/>
    <property type="match status" value="1"/>
</dbReference>
<dbReference type="GO" id="GO:0061630">
    <property type="term" value="F:ubiquitin protein ligase activity"/>
    <property type="evidence" value="ECO:0007669"/>
    <property type="project" value="TreeGrafter"/>
</dbReference>
<evidence type="ECO:0000313" key="5">
    <source>
        <dbReference type="Proteomes" id="UP000184383"/>
    </source>
</evidence>
<dbReference type="GO" id="GO:0008270">
    <property type="term" value="F:zinc ion binding"/>
    <property type="evidence" value="ECO:0007669"/>
    <property type="project" value="UniProtKB-KW"/>
</dbReference>
<dbReference type="SUPFAM" id="SSF57850">
    <property type="entry name" value="RING/U-box"/>
    <property type="match status" value="1"/>
</dbReference>
<proteinExistence type="predicted"/>
<feature type="compositionally biased region" description="Polar residues" evidence="2">
    <location>
        <begin position="362"/>
        <end position="381"/>
    </location>
</feature>
<dbReference type="OrthoDB" id="1711136at2759"/>
<dbReference type="Gene3D" id="3.30.40.10">
    <property type="entry name" value="Zinc/RING finger domain, C3HC4 (zinc finger)"/>
    <property type="match status" value="1"/>
</dbReference>
<protein>
    <recommendedName>
        <fullName evidence="3">RING-type domain-containing protein</fullName>
    </recommendedName>
</protein>
<dbReference type="PANTHER" id="PTHR22696:SF1">
    <property type="entry name" value="E3 UBIQUITIN-PROTEIN LIGASE RNF26"/>
    <property type="match status" value="1"/>
</dbReference>
<reference evidence="5" key="1">
    <citation type="journal article" date="2017" name="Genome Biol.">
        <title>Comparative genomics reveals high biological diversity and specific adaptations in the industrially and medically important fungal genus Aspergillus.</title>
        <authorList>
            <person name="de Vries R.P."/>
            <person name="Riley R."/>
            <person name="Wiebenga A."/>
            <person name="Aguilar-Osorio G."/>
            <person name="Amillis S."/>
            <person name="Uchima C.A."/>
            <person name="Anderluh G."/>
            <person name="Asadollahi M."/>
            <person name="Askin M."/>
            <person name="Barry K."/>
            <person name="Battaglia E."/>
            <person name="Bayram O."/>
            <person name="Benocci T."/>
            <person name="Braus-Stromeyer S.A."/>
            <person name="Caldana C."/>
            <person name="Canovas D."/>
            <person name="Cerqueira G.C."/>
            <person name="Chen F."/>
            <person name="Chen W."/>
            <person name="Choi C."/>
            <person name="Clum A."/>
            <person name="Dos Santos R.A."/>
            <person name="Damasio A.R."/>
            <person name="Diallinas G."/>
            <person name="Emri T."/>
            <person name="Fekete E."/>
            <person name="Flipphi M."/>
            <person name="Freyberg S."/>
            <person name="Gallo A."/>
            <person name="Gournas C."/>
            <person name="Habgood R."/>
            <person name="Hainaut M."/>
            <person name="Harispe M.L."/>
            <person name="Henrissat B."/>
            <person name="Hilden K.S."/>
            <person name="Hope R."/>
            <person name="Hossain A."/>
            <person name="Karabika E."/>
            <person name="Karaffa L."/>
            <person name="Karanyi Z."/>
            <person name="Krasevec N."/>
            <person name="Kuo A."/>
            <person name="Kusch H."/>
            <person name="LaButti K."/>
            <person name="Lagendijk E.L."/>
            <person name="Lapidus A."/>
            <person name="Levasseur A."/>
            <person name="Lindquist E."/>
            <person name="Lipzen A."/>
            <person name="Logrieco A.F."/>
            <person name="MacCabe A."/>
            <person name="Maekelae M.R."/>
            <person name="Malavazi I."/>
            <person name="Melin P."/>
            <person name="Meyer V."/>
            <person name="Mielnichuk N."/>
            <person name="Miskei M."/>
            <person name="Molnar A.P."/>
            <person name="Mule G."/>
            <person name="Ngan C.Y."/>
            <person name="Orejas M."/>
            <person name="Orosz E."/>
            <person name="Ouedraogo J.P."/>
            <person name="Overkamp K.M."/>
            <person name="Park H.-S."/>
            <person name="Perrone G."/>
            <person name="Piumi F."/>
            <person name="Punt P.J."/>
            <person name="Ram A.F."/>
            <person name="Ramon A."/>
            <person name="Rauscher S."/>
            <person name="Record E."/>
            <person name="Riano-Pachon D.M."/>
            <person name="Robert V."/>
            <person name="Roehrig J."/>
            <person name="Ruller R."/>
            <person name="Salamov A."/>
            <person name="Salih N.S."/>
            <person name="Samson R.A."/>
            <person name="Sandor E."/>
            <person name="Sanguinetti M."/>
            <person name="Schuetze T."/>
            <person name="Sepcic K."/>
            <person name="Shelest E."/>
            <person name="Sherlock G."/>
            <person name="Sophianopoulou V."/>
            <person name="Squina F.M."/>
            <person name="Sun H."/>
            <person name="Susca A."/>
            <person name="Todd R.B."/>
            <person name="Tsang A."/>
            <person name="Unkles S.E."/>
            <person name="van de Wiele N."/>
            <person name="van Rossen-Uffink D."/>
            <person name="Oliveira J.V."/>
            <person name="Vesth T.C."/>
            <person name="Visser J."/>
            <person name="Yu J.-H."/>
            <person name="Zhou M."/>
            <person name="Andersen M.R."/>
            <person name="Archer D.B."/>
            <person name="Baker S.E."/>
            <person name="Benoit I."/>
            <person name="Brakhage A.A."/>
            <person name="Braus G.H."/>
            <person name="Fischer R."/>
            <person name="Frisvad J.C."/>
            <person name="Goldman G.H."/>
            <person name="Houbraken J."/>
            <person name="Oakley B."/>
            <person name="Pocsi I."/>
            <person name="Scazzocchio C."/>
            <person name="Seiboth B."/>
            <person name="vanKuyk P.A."/>
            <person name="Wortman J."/>
            <person name="Dyer P.S."/>
            <person name="Grigoriev I.V."/>
        </authorList>
    </citation>
    <scope>NUCLEOTIDE SEQUENCE [LARGE SCALE GENOMIC DNA]</scope>
    <source>
        <strain evidence="5">DTO 134E9</strain>
    </source>
</reference>
<sequence length="602" mass="65978">MHAWPIVCLVDTHSTLCGLEYWSAGESSGQPRGSATFDRPEPTAVISPVVNASSSSANLTVAFPRSTSFHQRTPYQRKSGHNSIETLREELQVIHNGITRVLAGLHLLNQRLLTYPLGVQYPWRVRTPIDPGMDTGPPHSAIEGPGTTVSAERPGSQDFSGYGSLNSQNFPQSTQSTQGGYYIGAPHSYLGVQEDSGANPYRGPVGPANFSYPNTNAQLPPFNSQPPAPSTTNAFVGPGSGETVESSRHGEESVNSINYDQGQYGNFGNRWQDYSQVELQRRSIAVSQTVPQVTAPSPFYVNGRPHQQVYAHPGPVLQHIGTQALTQPAYQVVSQAQINVPVPADTQHVSNVGVPPIYPQTLPRSNPYVQFPQSGVSSGGSQHRRHQRTQSHASNAGSSPGQNNSRFGTPNSRRRNRPSDDVGSHLARRLSSSQVPRTQAAATGRPDMPSTGAGDYYLPMLNAQQRAEIARRLQLGDLLRSMHSDEARALQIYEESLLHSRRYHQEFDTYEGSPPPKGLDDQNDGRPEPKETEEMTVNLECKICMSQVVDTVILPCGHAILCRWCADQHMPSSRVDRSRPKGHATCPMCRTPVKQKFRIFLS</sequence>
<feature type="compositionally biased region" description="Polar residues" evidence="2">
    <location>
        <begin position="390"/>
        <end position="411"/>
    </location>
</feature>
<keyword evidence="1" id="KW-0479">Metal-binding</keyword>
<dbReference type="Proteomes" id="UP000184383">
    <property type="component" value="Unassembled WGS sequence"/>
</dbReference>
<dbReference type="EMBL" id="KV878209">
    <property type="protein sequence ID" value="OJJ41578.1"/>
    <property type="molecule type" value="Genomic_DNA"/>
</dbReference>
<keyword evidence="1" id="KW-0862">Zinc</keyword>
<evidence type="ECO:0000256" key="1">
    <source>
        <dbReference type="PROSITE-ProRule" id="PRU00175"/>
    </source>
</evidence>
<feature type="domain" description="RING-type" evidence="3">
    <location>
        <begin position="541"/>
        <end position="590"/>
    </location>
</feature>
<dbReference type="InterPro" id="IPR013083">
    <property type="entry name" value="Znf_RING/FYVE/PHD"/>
</dbReference>
<dbReference type="GO" id="GO:0006511">
    <property type="term" value="P:ubiquitin-dependent protein catabolic process"/>
    <property type="evidence" value="ECO:0007669"/>
    <property type="project" value="TreeGrafter"/>
</dbReference>
<dbReference type="STRING" id="1073089.A0A1L9S358"/>
<dbReference type="GO" id="GO:0016567">
    <property type="term" value="P:protein ubiquitination"/>
    <property type="evidence" value="ECO:0007669"/>
    <property type="project" value="TreeGrafter"/>
</dbReference>
<name>A0A1L9S358_ASPWE</name>
<feature type="region of interest" description="Disordered" evidence="2">
    <location>
        <begin position="346"/>
        <end position="456"/>
    </location>
</feature>
<dbReference type="GeneID" id="63746016"/>
<feature type="region of interest" description="Disordered" evidence="2">
    <location>
        <begin position="225"/>
        <end position="251"/>
    </location>
</feature>
<feature type="region of interest" description="Disordered" evidence="2">
    <location>
        <begin position="143"/>
        <end position="177"/>
    </location>
</feature>
<keyword evidence="1" id="KW-0863">Zinc-finger</keyword>
<dbReference type="PANTHER" id="PTHR22696">
    <property type="entry name" value="E3 UBIQUITIN-PROTEIN LIGASE RNF26"/>
    <property type="match status" value="1"/>
</dbReference>
<feature type="compositionally biased region" description="Basic and acidic residues" evidence="2">
    <location>
        <begin position="518"/>
        <end position="533"/>
    </location>
</feature>
<feature type="region of interest" description="Disordered" evidence="2">
    <location>
        <begin position="507"/>
        <end position="533"/>
    </location>
</feature>
<evidence type="ECO:0000259" key="3">
    <source>
        <dbReference type="PROSITE" id="PS50089"/>
    </source>
</evidence>
<dbReference type="RefSeq" id="XP_040695254.1">
    <property type="nucleotide sequence ID" value="XM_040830168.1"/>
</dbReference>
<gene>
    <name evidence="4" type="ORF">ASPWEDRAFT_167592</name>
</gene>
<evidence type="ECO:0000256" key="2">
    <source>
        <dbReference type="SAM" id="MobiDB-lite"/>
    </source>
</evidence>
<dbReference type="InterPro" id="IPR001841">
    <property type="entry name" value="Znf_RING"/>
</dbReference>
<dbReference type="AlphaFoldDB" id="A0A1L9S358"/>
<feature type="compositionally biased region" description="Polar residues" evidence="2">
    <location>
        <begin position="430"/>
        <end position="441"/>
    </location>
</feature>
<organism evidence="4 5">
    <name type="scientific">Aspergillus wentii DTO 134E9</name>
    <dbReference type="NCBI Taxonomy" id="1073089"/>
    <lineage>
        <taxon>Eukaryota</taxon>
        <taxon>Fungi</taxon>
        <taxon>Dikarya</taxon>
        <taxon>Ascomycota</taxon>
        <taxon>Pezizomycotina</taxon>
        <taxon>Eurotiomycetes</taxon>
        <taxon>Eurotiomycetidae</taxon>
        <taxon>Eurotiales</taxon>
        <taxon>Aspergillaceae</taxon>
        <taxon>Aspergillus</taxon>
        <taxon>Aspergillus subgen. Cremei</taxon>
    </lineage>
</organism>
<dbReference type="PROSITE" id="PS50089">
    <property type="entry name" value="ZF_RING_2"/>
    <property type="match status" value="1"/>
</dbReference>
<dbReference type="SMART" id="SM00184">
    <property type="entry name" value="RING"/>
    <property type="match status" value="1"/>
</dbReference>
<evidence type="ECO:0000313" key="4">
    <source>
        <dbReference type="EMBL" id="OJJ41578.1"/>
    </source>
</evidence>
<keyword evidence="5" id="KW-1185">Reference proteome</keyword>
<dbReference type="VEuPathDB" id="FungiDB:ASPWEDRAFT_167592"/>